<dbReference type="RefSeq" id="WP_024753526.1">
    <property type="nucleotide sequence ID" value="NZ_CP042813.1"/>
</dbReference>
<evidence type="ECO:0000313" key="2">
    <source>
        <dbReference type="EMBL" id="QEJ98311.1"/>
    </source>
</evidence>
<dbReference type="AlphaFoldDB" id="A0AAE6M742"/>
<feature type="transmembrane region" description="Helical" evidence="1">
    <location>
        <begin position="12"/>
        <end position="33"/>
    </location>
</feature>
<feature type="transmembrane region" description="Helical" evidence="1">
    <location>
        <begin position="45"/>
        <end position="65"/>
    </location>
</feature>
<keyword evidence="1" id="KW-1133">Transmembrane helix</keyword>
<feature type="transmembrane region" description="Helical" evidence="1">
    <location>
        <begin position="105"/>
        <end position="123"/>
    </location>
</feature>
<dbReference type="EMBL" id="CP042817">
    <property type="protein sequence ID" value="QEJ98311.1"/>
    <property type="molecule type" value="Genomic_DNA"/>
</dbReference>
<reference evidence="2 3" key="1">
    <citation type="submission" date="2019-08" db="EMBL/GenBank/DDBJ databases">
        <authorList>
            <person name="Kuhnert P."/>
        </authorList>
    </citation>
    <scope>NUCLEOTIDE SEQUENCE [LARGE SCALE GENOMIC DNA]</scope>
    <source>
        <strain evidence="2 3">B36.5</strain>
    </source>
</reference>
<gene>
    <name evidence="2" type="ORF">FUT82_10095</name>
</gene>
<organism evidence="2 3">
    <name type="scientific">Treponema phagedenis</name>
    <dbReference type="NCBI Taxonomy" id="162"/>
    <lineage>
        <taxon>Bacteria</taxon>
        <taxon>Pseudomonadati</taxon>
        <taxon>Spirochaetota</taxon>
        <taxon>Spirochaetia</taxon>
        <taxon>Spirochaetales</taxon>
        <taxon>Treponemataceae</taxon>
        <taxon>Treponema</taxon>
    </lineage>
</organism>
<dbReference type="Proteomes" id="UP000323594">
    <property type="component" value="Chromosome"/>
</dbReference>
<dbReference type="GeneID" id="57753029"/>
<name>A0AAE6M742_TREPH</name>
<accession>A0AAE6M742</accession>
<keyword evidence="1" id="KW-0812">Transmembrane</keyword>
<keyword evidence="1" id="KW-0472">Membrane</keyword>
<evidence type="ECO:0000313" key="3">
    <source>
        <dbReference type="Proteomes" id="UP000323594"/>
    </source>
</evidence>
<protein>
    <submittedName>
        <fullName evidence="2">Uncharacterized protein</fullName>
    </submittedName>
</protein>
<proteinExistence type="predicted"/>
<evidence type="ECO:0000256" key="1">
    <source>
        <dbReference type="SAM" id="Phobius"/>
    </source>
</evidence>
<sequence>MSNSYLRLRPFVALILFISAYSPLMLIMLIKQIDFNMPYYLNSPITSLILLVVALLSSLVMLLTVKNINSGLVVTISKASSKSGDTFGYTIPYVLSFMDIDLSDWQTMVAIVLFLSVLFIMSYRTQTLFINPILAIAGYMLIDCTFKRQGKEIQAMVITRKPISAGEEICLDRLSHYLYIRSHSDYKNYKETT</sequence>